<name>A0A7R9MWY2_9ACAR</name>
<sequence length="85" mass="9155">MNKIKAGRVTDTLSDGFQVSWNNLSYIVEKSSFPCISYNKSTPKMRVILKCLTGSFNSSELTAVMGPSGAGKSTLLACVCGKQTR</sequence>
<feature type="domain" description="ABC transporter" evidence="7">
    <location>
        <begin position="50"/>
        <end position="83"/>
    </location>
</feature>
<dbReference type="AlphaFoldDB" id="A0A7R9MWY2"/>
<comment type="subcellular location">
    <subcellularLocation>
        <location evidence="1">Membrane</location>
        <topology evidence="1">Multi-pass membrane protein</topology>
    </subcellularLocation>
</comment>
<dbReference type="PANTHER" id="PTHR48041">
    <property type="entry name" value="ABC TRANSPORTER G FAMILY MEMBER 28"/>
    <property type="match status" value="1"/>
</dbReference>
<dbReference type="GO" id="GO:0016020">
    <property type="term" value="C:membrane"/>
    <property type="evidence" value="ECO:0007669"/>
    <property type="project" value="UniProtKB-SubCell"/>
</dbReference>
<keyword evidence="3" id="KW-0813">Transport</keyword>
<dbReference type="EMBL" id="OC972887">
    <property type="protein sequence ID" value="CAD7668224.1"/>
    <property type="molecule type" value="Genomic_DNA"/>
</dbReference>
<reference evidence="8" key="1">
    <citation type="submission" date="2020-11" db="EMBL/GenBank/DDBJ databases">
        <authorList>
            <person name="Tran Van P."/>
        </authorList>
    </citation>
    <scope>NUCLEOTIDE SEQUENCE</scope>
</reference>
<dbReference type="InterPro" id="IPR027417">
    <property type="entry name" value="P-loop_NTPase"/>
</dbReference>
<gene>
    <name evidence="8" type="ORF">ONB1V03_LOCUS23298</name>
</gene>
<evidence type="ECO:0000256" key="5">
    <source>
        <dbReference type="ARBA" id="ARBA00022989"/>
    </source>
</evidence>
<dbReference type="SUPFAM" id="SSF52540">
    <property type="entry name" value="P-loop containing nucleoside triphosphate hydrolases"/>
    <property type="match status" value="1"/>
</dbReference>
<evidence type="ECO:0000256" key="2">
    <source>
        <dbReference type="ARBA" id="ARBA00005814"/>
    </source>
</evidence>
<evidence type="ECO:0000256" key="4">
    <source>
        <dbReference type="ARBA" id="ARBA00022692"/>
    </source>
</evidence>
<evidence type="ECO:0000259" key="7">
    <source>
        <dbReference type="Pfam" id="PF00005"/>
    </source>
</evidence>
<organism evidence="8">
    <name type="scientific">Oppiella nova</name>
    <dbReference type="NCBI Taxonomy" id="334625"/>
    <lineage>
        <taxon>Eukaryota</taxon>
        <taxon>Metazoa</taxon>
        <taxon>Ecdysozoa</taxon>
        <taxon>Arthropoda</taxon>
        <taxon>Chelicerata</taxon>
        <taxon>Arachnida</taxon>
        <taxon>Acari</taxon>
        <taxon>Acariformes</taxon>
        <taxon>Sarcoptiformes</taxon>
        <taxon>Oribatida</taxon>
        <taxon>Brachypylina</taxon>
        <taxon>Oppioidea</taxon>
        <taxon>Oppiidae</taxon>
        <taxon>Oppiella</taxon>
    </lineage>
</organism>
<evidence type="ECO:0000256" key="6">
    <source>
        <dbReference type="ARBA" id="ARBA00023136"/>
    </source>
</evidence>
<evidence type="ECO:0000256" key="3">
    <source>
        <dbReference type="ARBA" id="ARBA00022448"/>
    </source>
</evidence>
<proteinExistence type="inferred from homology"/>
<dbReference type="GO" id="GO:0005524">
    <property type="term" value="F:ATP binding"/>
    <property type="evidence" value="ECO:0007669"/>
    <property type="project" value="InterPro"/>
</dbReference>
<comment type="similarity">
    <text evidence="2">Belongs to the ABC transporter superfamily. ABCG family. Eye pigment precursor importer (TC 3.A.1.204) subfamily.</text>
</comment>
<dbReference type="GO" id="GO:0016887">
    <property type="term" value="F:ATP hydrolysis activity"/>
    <property type="evidence" value="ECO:0007669"/>
    <property type="project" value="InterPro"/>
</dbReference>
<dbReference type="GO" id="GO:0042626">
    <property type="term" value="F:ATPase-coupled transmembrane transporter activity"/>
    <property type="evidence" value="ECO:0007669"/>
    <property type="project" value="TreeGrafter"/>
</dbReference>
<evidence type="ECO:0000256" key="1">
    <source>
        <dbReference type="ARBA" id="ARBA00004141"/>
    </source>
</evidence>
<protein>
    <recommendedName>
        <fullName evidence="7">ABC transporter domain-containing protein</fullName>
    </recommendedName>
</protein>
<keyword evidence="6" id="KW-0472">Membrane</keyword>
<keyword evidence="9" id="KW-1185">Reference proteome</keyword>
<accession>A0A7R9MWY2</accession>
<dbReference type="Proteomes" id="UP000728032">
    <property type="component" value="Unassembled WGS sequence"/>
</dbReference>
<dbReference type="EMBL" id="CAJPVJ010058062">
    <property type="protein sequence ID" value="CAG2183878.1"/>
    <property type="molecule type" value="Genomic_DNA"/>
</dbReference>
<keyword evidence="4" id="KW-0812">Transmembrane</keyword>
<dbReference type="InterPro" id="IPR003439">
    <property type="entry name" value="ABC_transporter-like_ATP-bd"/>
</dbReference>
<dbReference type="Gene3D" id="3.40.50.300">
    <property type="entry name" value="P-loop containing nucleotide triphosphate hydrolases"/>
    <property type="match status" value="1"/>
</dbReference>
<dbReference type="OrthoDB" id="66620at2759"/>
<keyword evidence="5" id="KW-1133">Transmembrane helix</keyword>
<evidence type="ECO:0000313" key="9">
    <source>
        <dbReference type="Proteomes" id="UP000728032"/>
    </source>
</evidence>
<feature type="non-terminal residue" evidence="8">
    <location>
        <position position="85"/>
    </location>
</feature>
<dbReference type="Pfam" id="PF00005">
    <property type="entry name" value="ABC_tran"/>
    <property type="match status" value="1"/>
</dbReference>
<dbReference type="PANTHER" id="PTHR48041:SF139">
    <property type="entry name" value="PROTEIN SCARLET"/>
    <property type="match status" value="1"/>
</dbReference>
<dbReference type="InterPro" id="IPR050352">
    <property type="entry name" value="ABCG_transporters"/>
</dbReference>
<evidence type="ECO:0000313" key="8">
    <source>
        <dbReference type="EMBL" id="CAD7668224.1"/>
    </source>
</evidence>